<dbReference type="Gene3D" id="1.10.238.10">
    <property type="entry name" value="EF-hand"/>
    <property type="match status" value="1"/>
</dbReference>
<dbReference type="InterPro" id="IPR011992">
    <property type="entry name" value="EF-hand-dom_pair"/>
</dbReference>
<dbReference type="SUPFAM" id="SSF47473">
    <property type="entry name" value="EF-hand"/>
    <property type="match status" value="1"/>
</dbReference>
<dbReference type="InterPro" id="IPR018247">
    <property type="entry name" value="EF_Hand_1_Ca_BS"/>
</dbReference>
<dbReference type="SMART" id="SM00054">
    <property type="entry name" value="EFh"/>
    <property type="match status" value="2"/>
</dbReference>
<protein>
    <submittedName>
        <fullName evidence="4">Calexcitin-2 isoform X1</fullName>
    </submittedName>
</protein>
<dbReference type="Pfam" id="PF13202">
    <property type="entry name" value="EF-hand_5"/>
    <property type="match status" value="2"/>
</dbReference>
<dbReference type="InterPro" id="IPR002048">
    <property type="entry name" value="EF_hand_dom"/>
</dbReference>
<dbReference type="AlphaFoldDB" id="A0A6P7TFL4"/>
<accession>A0A6P7TFL4</accession>
<keyword evidence="3" id="KW-1185">Reference proteome</keyword>
<evidence type="ECO:0000313" key="4">
    <source>
        <dbReference type="RefSeq" id="XP_029650068.1"/>
    </source>
</evidence>
<dbReference type="RefSeq" id="XP_029650068.1">
    <property type="nucleotide sequence ID" value="XM_029794208.2"/>
</dbReference>
<dbReference type="Proteomes" id="UP000515154">
    <property type="component" value="Linkage group LG23"/>
</dbReference>
<dbReference type="GO" id="GO:0005509">
    <property type="term" value="F:calcium ion binding"/>
    <property type="evidence" value="ECO:0007669"/>
    <property type="project" value="InterPro"/>
</dbReference>
<dbReference type="PROSITE" id="PS00018">
    <property type="entry name" value="EF_HAND_1"/>
    <property type="match status" value="2"/>
</dbReference>
<organism evidence="3 4">
    <name type="scientific">Octopus sinensis</name>
    <name type="common">East Asian common octopus</name>
    <dbReference type="NCBI Taxonomy" id="2607531"/>
    <lineage>
        <taxon>Eukaryota</taxon>
        <taxon>Metazoa</taxon>
        <taxon>Spiralia</taxon>
        <taxon>Lophotrochozoa</taxon>
        <taxon>Mollusca</taxon>
        <taxon>Cephalopoda</taxon>
        <taxon>Coleoidea</taxon>
        <taxon>Octopodiformes</taxon>
        <taxon>Octopoda</taxon>
        <taxon>Incirrata</taxon>
        <taxon>Octopodidae</taxon>
        <taxon>Octopus</taxon>
    </lineage>
</organism>
<keyword evidence="1" id="KW-0106">Calcium</keyword>
<evidence type="ECO:0000313" key="3">
    <source>
        <dbReference type="Proteomes" id="UP000515154"/>
    </source>
</evidence>
<gene>
    <name evidence="4" type="primary">LOC115223571</name>
</gene>
<reference evidence="4" key="1">
    <citation type="submission" date="2025-08" db="UniProtKB">
        <authorList>
            <consortium name="RefSeq"/>
        </authorList>
    </citation>
    <scope>IDENTIFICATION</scope>
</reference>
<name>A0A6P7TFL4_9MOLL</name>
<sequence length="220" mass="25723">MGNETSSATQENDISSFRKEKLLHEFHTFFDFNKSGYLDWKDFDLCRQEICRISGWKSDGQEERVRACNVFLSVWEKLQAVADFDSDGHITAEEWIKMWTNLALNAATSKKSKIKDRNRPPPAAGLTHNIPDWLDDYIEYRFSLYDRTRDGIIDIEEFEYVLSDFGVPAKDARTAFIIFSKNQEKVVDLEYFKELSFEYFQSDEPSDLGNFITGRLNFLD</sequence>
<evidence type="ECO:0000256" key="1">
    <source>
        <dbReference type="ARBA" id="ARBA00022837"/>
    </source>
</evidence>
<proteinExistence type="predicted"/>
<feature type="domain" description="EF-hand" evidence="2">
    <location>
        <begin position="133"/>
        <end position="168"/>
    </location>
</feature>
<dbReference type="KEGG" id="osn:115223571"/>
<feature type="domain" description="EF-hand" evidence="2">
    <location>
        <begin position="70"/>
        <end position="105"/>
    </location>
</feature>
<evidence type="ECO:0000259" key="2">
    <source>
        <dbReference type="PROSITE" id="PS50222"/>
    </source>
</evidence>
<dbReference type="PROSITE" id="PS50222">
    <property type="entry name" value="EF_HAND_2"/>
    <property type="match status" value="2"/>
</dbReference>